<protein>
    <submittedName>
        <fullName evidence="1">Uncharacterized protein</fullName>
    </submittedName>
</protein>
<reference evidence="1 2" key="1">
    <citation type="submission" date="2015-11" db="EMBL/GenBank/DDBJ databases">
        <title>Evidence for parallel genomic evolution in an endosymbiosis of termite gut flagellates.</title>
        <authorList>
            <person name="Zheng H."/>
        </authorList>
    </citation>
    <scope>NUCLEOTIDE SEQUENCE [LARGE SCALE GENOMIC DNA]</scope>
    <source>
        <strain evidence="1 2">CET450</strain>
    </source>
</reference>
<name>A0A1E5IL52_ENDTX</name>
<dbReference type="Proteomes" id="UP000095237">
    <property type="component" value="Unassembled WGS sequence"/>
</dbReference>
<evidence type="ECO:0000313" key="1">
    <source>
        <dbReference type="EMBL" id="OEG71220.1"/>
    </source>
</evidence>
<gene>
    <name evidence="1" type="ORF">ATZ36_15565</name>
</gene>
<comment type="caution">
    <text evidence="1">The sequence shown here is derived from an EMBL/GenBank/DDBJ whole genome shotgun (WGS) entry which is preliminary data.</text>
</comment>
<evidence type="ECO:0000313" key="2">
    <source>
        <dbReference type="Proteomes" id="UP000095237"/>
    </source>
</evidence>
<dbReference type="EMBL" id="LNVX01000227">
    <property type="protein sequence ID" value="OEG71220.1"/>
    <property type="molecule type" value="Genomic_DNA"/>
</dbReference>
<accession>A0A1E5IL52</accession>
<organism evidence="1 2">
    <name type="scientific">Endomicrobium trichonymphae</name>
    <dbReference type="NCBI Taxonomy" id="1408204"/>
    <lineage>
        <taxon>Bacteria</taxon>
        <taxon>Pseudomonadati</taxon>
        <taxon>Elusimicrobiota</taxon>
        <taxon>Endomicrobiia</taxon>
        <taxon>Endomicrobiales</taxon>
        <taxon>Endomicrobiaceae</taxon>
        <taxon>Candidatus Endomicrobiellum</taxon>
    </lineage>
</organism>
<keyword evidence="2" id="KW-1185">Reference proteome</keyword>
<sequence length="92" mass="10972">MFRLIKNKDGSKVKDMELKESKIVSRVIDILYQYPDRVFFGFVENMELSDVFKTKGLKDIKHQAFLRYMNRESHPDGINNTFDTKEFDCSHF</sequence>
<dbReference type="AlphaFoldDB" id="A0A1E5IL52"/>
<proteinExistence type="predicted"/>